<dbReference type="PIRSF" id="PIRSF000709">
    <property type="entry name" value="6PFK_2-Ptase"/>
    <property type="match status" value="1"/>
</dbReference>
<dbReference type="Pfam" id="PF00300">
    <property type="entry name" value="His_Phos_1"/>
    <property type="match status" value="1"/>
</dbReference>
<feature type="binding site" evidence="6">
    <location>
        <position position="59"/>
    </location>
    <ligand>
        <name>substrate</name>
    </ligand>
</feature>
<dbReference type="CDD" id="cd07067">
    <property type="entry name" value="HP_PGM_like"/>
    <property type="match status" value="1"/>
</dbReference>
<name>A0A4P5P491_9ENTE</name>
<evidence type="ECO:0000313" key="8">
    <source>
        <dbReference type="Proteomes" id="UP000290567"/>
    </source>
</evidence>
<proteinExistence type="inferred from homology"/>
<keyword evidence="4" id="KW-0413">Isomerase</keyword>
<feature type="active site" description="Tele-phosphohistidine intermediate" evidence="5">
    <location>
        <position position="9"/>
    </location>
</feature>
<dbReference type="Proteomes" id="UP000290567">
    <property type="component" value="Unassembled WGS sequence"/>
</dbReference>
<gene>
    <name evidence="7" type="ORF">NRIC_04980</name>
</gene>
<accession>A0A4P5P491</accession>
<dbReference type="GO" id="GO:0004619">
    <property type="term" value="F:phosphoglycerate mutase activity"/>
    <property type="evidence" value="ECO:0007669"/>
    <property type="project" value="UniProtKB-EC"/>
</dbReference>
<dbReference type="GO" id="GO:0006096">
    <property type="term" value="P:glycolytic process"/>
    <property type="evidence" value="ECO:0007669"/>
    <property type="project" value="UniProtKB-KW"/>
</dbReference>
<comment type="similarity">
    <text evidence="1">Belongs to the phosphoglycerate mutase family. BPG-dependent PGAM subfamily.</text>
</comment>
<dbReference type="Gene3D" id="3.40.50.1240">
    <property type="entry name" value="Phosphoglycerate mutase-like"/>
    <property type="match status" value="1"/>
</dbReference>
<dbReference type="AlphaFoldDB" id="A0A4P5P491"/>
<evidence type="ECO:0000256" key="6">
    <source>
        <dbReference type="PIRSR" id="PIRSR613078-2"/>
    </source>
</evidence>
<dbReference type="RefSeq" id="WP_146621109.1">
    <property type="nucleotide sequence ID" value="NZ_BJCC01000004.1"/>
</dbReference>
<dbReference type="SMART" id="SM00855">
    <property type="entry name" value="PGAM"/>
    <property type="match status" value="1"/>
</dbReference>
<keyword evidence="8" id="KW-1185">Reference proteome</keyword>
<dbReference type="InterPro" id="IPR005952">
    <property type="entry name" value="Phosphogly_mut1"/>
</dbReference>
<keyword evidence="3" id="KW-0324">Glycolysis</keyword>
<dbReference type="EC" id="5.4.2.11" evidence="2"/>
<feature type="binding site" evidence="6">
    <location>
        <begin position="8"/>
        <end position="15"/>
    </location>
    <ligand>
        <name>substrate</name>
    </ligand>
</feature>
<protein>
    <recommendedName>
        <fullName evidence="2">phosphoglycerate mutase (2,3-diphosphoglycerate-dependent)</fullName>
        <ecNumber evidence="2">5.4.2.11</ecNumber>
    </recommendedName>
</protein>
<dbReference type="EMBL" id="BJCC01000004">
    <property type="protein sequence ID" value="GCF92607.1"/>
    <property type="molecule type" value="Genomic_DNA"/>
</dbReference>
<evidence type="ECO:0000256" key="4">
    <source>
        <dbReference type="ARBA" id="ARBA00023235"/>
    </source>
</evidence>
<dbReference type="SUPFAM" id="SSF53254">
    <property type="entry name" value="Phosphoglycerate mutase-like"/>
    <property type="match status" value="1"/>
</dbReference>
<dbReference type="PANTHER" id="PTHR11931">
    <property type="entry name" value="PHOSPHOGLYCERATE MUTASE"/>
    <property type="match status" value="1"/>
</dbReference>
<evidence type="ECO:0000256" key="2">
    <source>
        <dbReference type="ARBA" id="ARBA00012028"/>
    </source>
</evidence>
<evidence type="ECO:0000256" key="3">
    <source>
        <dbReference type="ARBA" id="ARBA00023152"/>
    </source>
</evidence>
<evidence type="ECO:0000313" key="7">
    <source>
        <dbReference type="EMBL" id="GCF92607.1"/>
    </source>
</evidence>
<evidence type="ECO:0000256" key="1">
    <source>
        <dbReference type="ARBA" id="ARBA00006717"/>
    </source>
</evidence>
<feature type="active site" description="Proton donor/acceptor" evidence="5">
    <location>
        <position position="87"/>
    </location>
</feature>
<evidence type="ECO:0000256" key="5">
    <source>
        <dbReference type="PIRSR" id="PIRSR613078-1"/>
    </source>
</evidence>
<dbReference type="InterPro" id="IPR013078">
    <property type="entry name" value="His_Pase_superF_clade-1"/>
</dbReference>
<sequence length="204" mass="23271">MTTFYFVRHGITEINQEGRFNGGTVDSPLTPEGVAATERLGQQVKEVPFDKVITSSQLRAQTTGQIILSQHRFLKPDMIQTEDRLKEMNVGEWEGQKVEEVRKHPAFENYFHHPERFDADAVSAESYEQVLSRSTEVIEELKEHYPEGTLLIVSHGIVLRTLLNTMKGIPLSKIREQPAFDNSSLTIAVSEEDGYRFSLWGQTY</sequence>
<dbReference type="InterPro" id="IPR029033">
    <property type="entry name" value="His_PPase_superfam"/>
</dbReference>
<reference evidence="8" key="1">
    <citation type="submission" date="2019-02" db="EMBL/GenBank/DDBJ databases">
        <title>Draft genome sequence of Enterococcus sp. Gos25-1.</title>
        <authorList>
            <person name="Tanaka N."/>
            <person name="Shiwa Y."/>
            <person name="Fujita N."/>
        </authorList>
    </citation>
    <scope>NUCLEOTIDE SEQUENCE [LARGE SCALE GENOMIC DNA]</scope>
    <source>
        <strain evidence="8">Gos25-1</strain>
    </source>
</reference>
<dbReference type="OrthoDB" id="9782128at2"/>
<organism evidence="7 8">
    <name type="scientific">Enterococcus florum</name>
    <dbReference type="NCBI Taxonomy" id="2480627"/>
    <lineage>
        <taxon>Bacteria</taxon>
        <taxon>Bacillati</taxon>
        <taxon>Bacillota</taxon>
        <taxon>Bacilli</taxon>
        <taxon>Lactobacillales</taxon>
        <taxon>Enterococcaceae</taxon>
        <taxon>Enterococcus</taxon>
    </lineage>
</organism>
<comment type="caution">
    <text evidence="7">The sequence shown here is derived from an EMBL/GenBank/DDBJ whole genome shotgun (WGS) entry which is preliminary data.</text>
</comment>